<gene>
    <name evidence="1" type="ORF">HPB49_013915</name>
</gene>
<dbReference type="EMBL" id="CM023478">
    <property type="protein sequence ID" value="KAH7933557.1"/>
    <property type="molecule type" value="Genomic_DNA"/>
</dbReference>
<keyword evidence="2" id="KW-1185">Reference proteome</keyword>
<reference evidence="1" key="1">
    <citation type="submission" date="2020-05" db="EMBL/GenBank/DDBJ databases">
        <title>Large-scale comparative analyses of tick genomes elucidate their genetic diversity and vector capacities.</title>
        <authorList>
            <person name="Jia N."/>
            <person name="Wang J."/>
            <person name="Shi W."/>
            <person name="Du L."/>
            <person name="Sun Y."/>
            <person name="Zhan W."/>
            <person name="Jiang J."/>
            <person name="Wang Q."/>
            <person name="Zhang B."/>
            <person name="Ji P."/>
            <person name="Sakyi L.B."/>
            <person name="Cui X."/>
            <person name="Yuan T."/>
            <person name="Jiang B."/>
            <person name="Yang W."/>
            <person name="Lam T.T.-Y."/>
            <person name="Chang Q."/>
            <person name="Ding S."/>
            <person name="Wang X."/>
            <person name="Zhu J."/>
            <person name="Ruan X."/>
            <person name="Zhao L."/>
            <person name="Wei J."/>
            <person name="Que T."/>
            <person name="Du C."/>
            <person name="Cheng J."/>
            <person name="Dai P."/>
            <person name="Han X."/>
            <person name="Huang E."/>
            <person name="Gao Y."/>
            <person name="Liu J."/>
            <person name="Shao H."/>
            <person name="Ye R."/>
            <person name="Li L."/>
            <person name="Wei W."/>
            <person name="Wang X."/>
            <person name="Wang C."/>
            <person name="Yang T."/>
            <person name="Huo Q."/>
            <person name="Li W."/>
            <person name="Guo W."/>
            <person name="Chen H."/>
            <person name="Zhou L."/>
            <person name="Ni X."/>
            <person name="Tian J."/>
            <person name="Zhou Y."/>
            <person name="Sheng Y."/>
            <person name="Liu T."/>
            <person name="Pan Y."/>
            <person name="Xia L."/>
            <person name="Li J."/>
            <person name="Zhao F."/>
            <person name="Cao W."/>
        </authorList>
    </citation>
    <scope>NUCLEOTIDE SEQUENCE</scope>
    <source>
        <strain evidence="1">Dsil-2018</strain>
    </source>
</reference>
<sequence length="851" mass="95937">MNFSANQGSSSFVGFDMASVMAAHFKPYGWICRAVGLFFLQGLQSRHVQDVRVEWRTWYTLYSLACLLCFITLKLGPGVGLVARTFFKVSSFTKPLVFVMSGVMALRVTIHVTTAILGTRAMVEFFRKSAEYEKRTGFNREDHRYRSRISYVLRFFFVVGFSAFVVVNVRISMRVVNVAGSQFLEFLLKAATLLSNLLFCVYDIVHFVMLRPCCEVIVSYIRHQRNALKKTLETGHGCAIAKLTGADDDLEAVRINLSSIRNLKQMINATWQIPIMESATVILIDSCISIYSVFDESVSTEQLTRMMAYCFYSVVDFADVVRLSQEMSNEVRELKECLVKVPIFHEPTTRCGQVAFLHNSIHPEEMFLTGGNYFELNMPLLVSELVQVLEGVARRTVYIQDVEALQGFLVRNQLTQSMFDSVIDLVLLRRVMFLDQDGVTGPSWGNASSFYQVEDVLLFLFVWGEEEEEPSRVDVLRVGSVDFPYSCEKFRSEDRSVCRKAFVKSSGTPMRSLETVSAYYFALLDFEVLRGGAAVLILTPPYVAARSTTTEKHPPPGKCTFRAEDAFGCFPWTEDDDTDGGRPRRSRLRWFSSESSASRLRSRAQSSSRSWSRSRSQSQSRSRSRFRSEWPKPGEKQGQRPPSTSSCASKQRNHSDTKKQANNKVSRNQTITSSAQNTSDNSKCSPECTRIREENKKLKAQVNDLNELMQRLEAMLSKTNNNTQAGPQSGTIGYQPAISSPPHSRTTMSSSLPGAVSAAAGQSSVVILESIYAMMQQMLYQMGELNNKVKENTLSREDLERRIRKVEFGSRKRVDDENNNTRIKAYRRINNTGDVSDADNCDGGGMNVSNG</sequence>
<comment type="caution">
    <text evidence="1">The sequence shown here is derived from an EMBL/GenBank/DDBJ whole genome shotgun (WGS) entry which is preliminary data.</text>
</comment>
<evidence type="ECO:0000313" key="1">
    <source>
        <dbReference type="EMBL" id="KAH7933557.1"/>
    </source>
</evidence>
<dbReference type="Proteomes" id="UP000821865">
    <property type="component" value="Chromosome 9"/>
</dbReference>
<accession>A0ACB8C3Y0</accession>
<protein>
    <submittedName>
        <fullName evidence="1">Uncharacterized protein</fullName>
    </submittedName>
</protein>
<name>A0ACB8C3Y0_DERSI</name>
<proteinExistence type="predicted"/>
<organism evidence="1 2">
    <name type="scientific">Dermacentor silvarum</name>
    <name type="common">Tick</name>
    <dbReference type="NCBI Taxonomy" id="543639"/>
    <lineage>
        <taxon>Eukaryota</taxon>
        <taxon>Metazoa</taxon>
        <taxon>Ecdysozoa</taxon>
        <taxon>Arthropoda</taxon>
        <taxon>Chelicerata</taxon>
        <taxon>Arachnida</taxon>
        <taxon>Acari</taxon>
        <taxon>Parasitiformes</taxon>
        <taxon>Ixodida</taxon>
        <taxon>Ixodoidea</taxon>
        <taxon>Ixodidae</taxon>
        <taxon>Rhipicephalinae</taxon>
        <taxon>Dermacentor</taxon>
    </lineage>
</organism>
<evidence type="ECO:0000313" key="2">
    <source>
        <dbReference type="Proteomes" id="UP000821865"/>
    </source>
</evidence>